<gene>
    <name evidence="2" type="ORF">MNBD_CHLOROFLEXI01-594</name>
</gene>
<dbReference type="InterPro" id="IPR021120">
    <property type="entry name" value="KduI/IolB_isomerase"/>
</dbReference>
<reference evidence="2" key="1">
    <citation type="submission" date="2018-06" db="EMBL/GenBank/DDBJ databases">
        <authorList>
            <person name="Zhirakovskaya E."/>
        </authorList>
    </citation>
    <scope>NUCLEOTIDE SEQUENCE</scope>
</reference>
<dbReference type="AlphaFoldDB" id="A0A3B0V954"/>
<dbReference type="Pfam" id="PF04962">
    <property type="entry name" value="KduI"/>
    <property type="match status" value="1"/>
</dbReference>
<dbReference type="PIRSF" id="PIRSF036628">
    <property type="entry name" value="IolB"/>
    <property type="match status" value="1"/>
</dbReference>
<dbReference type="EMBL" id="UOEU01000447">
    <property type="protein sequence ID" value="VAW33409.1"/>
    <property type="molecule type" value="Genomic_DNA"/>
</dbReference>
<dbReference type="PANTHER" id="PTHR39193:SF1">
    <property type="entry name" value="5-DEOXY-GLUCURONATE ISOMERASE"/>
    <property type="match status" value="1"/>
</dbReference>
<evidence type="ECO:0000313" key="2">
    <source>
        <dbReference type="EMBL" id="VAW33409.1"/>
    </source>
</evidence>
<dbReference type="InterPro" id="IPR014710">
    <property type="entry name" value="RmlC-like_jellyroll"/>
</dbReference>
<evidence type="ECO:0000256" key="1">
    <source>
        <dbReference type="ARBA" id="ARBA00023235"/>
    </source>
</evidence>
<keyword evidence="1 2" id="KW-0413">Isomerase</keyword>
<protein>
    <submittedName>
        <fullName evidence="2">5-deoxy-glucuronate isomerase</fullName>
        <ecNumber evidence="2">5.3.1.-</ecNumber>
    </submittedName>
</protein>
<dbReference type="NCBIfam" id="TIGR04378">
    <property type="entry name" value="myo_inos_iolB"/>
    <property type="match status" value="1"/>
</dbReference>
<dbReference type="Gene3D" id="2.60.120.10">
    <property type="entry name" value="Jelly Rolls"/>
    <property type="match status" value="2"/>
</dbReference>
<proteinExistence type="predicted"/>
<dbReference type="InterPro" id="IPR011051">
    <property type="entry name" value="RmlC_Cupin_sf"/>
</dbReference>
<dbReference type="InterPro" id="IPR024203">
    <property type="entry name" value="Deoxy-glucuronate_isom_IolB"/>
</dbReference>
<organism evidence="2">
    <name type="scientific">hydrothermal vent metagenome</name>
    <dbReference type="NCBI Taxonomy" id="652676"/>
    <lineage>
        <taxon>unclassified sequences</taxon>
        <taxon>metagenomes</taxon>
        <taxon>ecological metagenomes</taxon>
    </lineage>
</organism>
<dbReference type="EC" id="5.3.1.-" evidence="2"/>
<name>A0A3B0V954_9ZZZZ</name>
<dbReference type="GO" id="GO:0019310">
    <property type="term" value="P:inositol catabolic process"/>
    <property type="evidence" value="ECO:0007669"/>
    <property type="project" value="InterPro"/>
</dbReference>
<dbReference type="GO" id="GO:0008880">
    <property type="term" value="F:glucuronate isomerase activity"/>
    <property type="evidence" value="ECO:0007669"/>
    <property type="project" value="InterPro"/>
</dbReference>
<dbReference type="PANTHER" id="PTHR39193">
    <property type="entry name" value="5-DEOXY-GLUCURONATE ISOMERASE"/>
    <property type="match status" value="1"/>
</dbReference>
<sequence>MKHLIKPNSDSTVRVEVTPASAGWDYLSFKVVALQAGERYQQATGGDEVALVPLIGTAVLSANDQQFNVSRKGYFAEAPHILYAPPRTDVGVTAVTDFEFAIGGAPAEGKYPVRLFRPDEMKQEVRGGGVATRQVNHVLAAPLPAERLILFEVYVPGGMVSGWPPHCHDGYANSPYLEEVYYYRVTPEAGYCIHRNYRRDNEFDELFTVRDGDLVLVTQGFHPVTVPPGSNVYFLNYLAGELLNEARATPPYDDPDWGWMKDDYGGNKMGLPIF</sequence>
<dbReference type="SUPFAM" id="SSF51182">
    <property type="entry name" value="RmlC-like cupins"/>
    <property type="match status" value="1"/>
</dbReference>
<accession>A0A3B0V954</accession>